<keyword evidence="4 6" id="KW-0460">Magnesium</keyword>
<evidence type="ECO:0000256" key="5">
    <source>
        <dbReference type="ARBA" id="ARBA00023235"/>
    </source>
</evidence>
<comment type="PTM">
    <text evidence="6">Activated by phosphorylation.</text>
</comment>
<feature type="binding site" evidence="6">
    <location>
        <position position="248"/>
    </location>
    <ligand>
        <name>Mg(2+)</name>
        <dbReference type="ChEBI" id="CHEBI:18420"/>
    </ligand>
</feature>
<comment type="catalytic activity">
    <reaction evidence="6 8">
        <text>alpha-D-glucosamine 1-phosphate = D-glucosamine 6-phosphate</text>
        <dbReference type="Rhea" id="RHEA:23424"/>
        <dbReference type="ChEBI" id="CHEBI:58516"/>
        <dbReference type="ChEBI" id="CHEBI:58725"/>
        <dbReference type="EC" id="5.4.2.10"/>
    </reaction>
</comment>
<evidence type="ECO:0000256" key="4">
    <source>
        <dbReference type="ARBA" id="ARBA00022842"/>
    </source>
</evidence>
<dbReference type="SUPFAM" id="SSF53738">
    <property type="entry name" value="Phosphoglucomutase, first 3 domains"/>
    <property type="match status" value="3"/>
</dbReference>
<dbReference type="InterPro" id="IPR005844">
    <property type="entry name" value="A-D-PHexomutase_a/b/a-I"/>
</dbReference>
<feature type="binding site" evidence="6">
    <location>
        <position position="246"/>
    </location>
    <ligand>
        <name>Mg(2+)</name>
        <dbReference type="ChEBI" id="CHEBI:18420"/>
    </ligand>
</feature>
<feature type="domain" description="Alpha-D-phosphohexomutase alpha/beta/alpha" evidence="13">
    <location>
        <begin position="263"/>
        <end position="371"/>
    </location>
</feature>
<feature type="binding site" description="via phosphate group" evidence="6">
    <location>
        <position position="105"/>
    </location>
    <ligand>
        <name>Mg(2+)</name>
        <dbReference type="ChEBI" id="CHEBI:18420"/>
    </ligand>
</feature>
<dbReference type="NCBIfam" id="TIGR01455">
    <property type="entry name" value="glmM"/>
    <property type="match status" value="1"/>
</dbReference>
<dbReference type="SUPFAM" id="SSF55957">
    <property type="entry name" value="Phosphoglucomutase, C-terminal domain"/>
    <property type="match status" value="1"/>
</dbReference>
<dbReference type="Pfam" id="PF02879">
    <property type="entry name" value="PGM_PMM_II"/>
    <property type="match status" value="1"/>
</dbReference>
<dbReference type="Pfam" id="PF02878">
    <property type="entry name" value="PGM_PMM_I"/>
    <property type="match status" value="1"/>
</dbReference>
<dbReference type="InterPro" id="IPR050060">
    <property type="entry name" value="Phosphoglucosamine_mutase"/>
</dbReference>
<evidence type="ECO:0000256" key="6">
    <source>
        <dbReference type="HAMAP-Rule" id="MF_01554"/>
    </source>
</evidence>
<feature type="region of interest" description="Disordered" evidence="9">
    <location>
        <begin position="1"/>
        <end position="21"/>
    </location>
</feature>
<keyword evidence="5 6" id="KW-0413">Isomerase</keyword>
<protein>
    <recommendedName>
        <fullName evidence="6 8">Phosphoglucosamine mutase</fullName>
        <ecNumber evidence="6 8">5.4.2.10</ecNumber>
    </recommendedName>
</protein>
<dbReference type="Proteomes" id="UP001354971">
    <property type="component" value="Unassembled WGS sequence"/>
</dbReference>
<dbReference type="EC" id="5.4.2.10" evidence="6 8"/>
<evidence type="ECO:0000256" key="7">
    <source>
        <dbReference type="RuleBase" id="RU004326"/>
    </source>
</evidence>
<dbReference type="InterPro" id="IPR005843">
    <property type="entry name" value="A-D-PHexomutase_C"/>
</dbReference>
<evidence type="ECO:0000313" key="14">
    <source>
        <dbReference type="EMBL" id="MEE2525883.1"/>
    </source>
</evidence>
<sequence>MGANKKYFGTDGVRGRSNTPPMTPTIVMQLGMAAGVYFKQQSPRRHNVVIGKDTRLSGYMFETALVAGFTAVGMDVFQFGPMPTPAVAQLTRSLRADVGVMITASHNPFYDNGIKFFGPDGFKLSDDAEAIIESLMQSPDELELAEAANLGRATRIDDAQARYVEIAKATFPRELTLSGFRIVVDCANGASYKVAPTTLWELGAEVIDINTEPDGFNINDECGATDPSELASKVLETRADIGIAFDGDADRLIIVDEKGRIIDGDQLLGCLATNWVKLDRLKANSIVATVMSNLQLENYLNDIGIVLERSPVGDRHVVELMRRVGANLGGEQSGHIVLSDFATTGDALIAALQLLAIIKVEDRPVSEVCRVFEPLPQKTTSITVSDATAILKADAVVSAIANAKVALGAGGRLLVRASGTEPVIRIMAEGDPVLIDKAHQMVVQAIEDVQKQKMIN</sequence>
<evidence type="ECO:0000259" key="13">
    <source>
        <dbReference type="Pfam" id="PF02880"/>
    </source>
</evidence>
<accession>A0ABU7LPS3</accession>
<organism evidence="14 15">
    <name type="scientific">Hyphobacterium lacteum</name>
    <dbReference type="NCBI Taxonomy" id="3116575"/>
    <lineage>
        <taxon>Bacteria</taxon>
        <taxon>Pseudomonadati</taxon>
        <taxon>Pseudomonadota</taxon>
        <taxon>Alphaproteobacteria</taxon>
        <taxon>Maricaulales</taxon>
        <taxon>Maricaulaceae</taxon>
        <taxon>Hyphobacterium</taxon>
    </lineage>
</organism>
<evidence type="ECO:0000256" key="3">
    <source>
        <dbReference type="ARBA" id="ARBA00022723"/>
    </source>
</evidence>
<evidence type="ECO:0000256" key="8">
    <source>
        <dbReference type="RuleBase" id="RU004327"/>
    </source>
</evidence>
<feature type="binding site" evidence="6">
    <location>
        <position position="250"/>
    </location>
    <ligand>
        <name>Mg(2+)</name>
        <dbReference type="ChEBI" id="CHEBI:18420"/>
    </ligand>
</feature>
<dbReference type="NCBIfam" id="NF008139">
    <property type="entry name" value="PRK10887.1"/>
    <property type="match status" value="1"/>
</dbReference>
<evidence type="ECO:0000313" key="15">
    <source>
        <dbReference type="Proteomes" id="UP001354971"/>
    </source>
</evidence>
<comment type="cofactor">
    <cofactor evidence="6">
        <name>Mg(2+)</name>
        <dbReference type="ChEBI" id="CHEBI:18420"/>
    </cofactor>
    <text evidence="6">Binds 1 Mg(2+) ion per subunit.</text>
</comment>
<dbReference type="InterPro" id="IPR016066">
    <property type="entry name" value="A-D-PHexomutase_CS"/>
</dbReference>
<dbReference type="InterPro" id="IPR005841">
    <property type="entry name" value="Alpha-D-phosphohexomutase_SF"/>
</dbReference>
<dbReference type="Pfam" id="PF02880">
    <property type="entry name" value="PGM_PMM_III"/>
    <property type="match status" value="1"/>
</dbReference>
<gene>
    <name evidence="6 14" type="primary">glmM</name>
    <name evidence="14" type="ORF">V0U79_05855</name>
</gene>
<keyword evidence="3 6" id="KW-0479">Metal-binding</keyword>
<feature type="modified residue" description="Phosphoserine" evidence="6">
    <location>
        <position position="105"/>
    </location>
</feature>
<dbReference type="Gene3D" id="3.30.310.50">
    <property type="entry name" value="Alpha-D-phosphohexomutase, C-terminal domain"/>
    <property type="match status" value="1"/>
</dbReference>
<dbReference type="InterPro" id="IPR036900">
    <property type="entry name" value="A-D-PHexomutase_C_sf"/>
</dbReference>
<evidence type="ECO:0000259" key="10">
    <source>
        <dbReference type="Pfam" id="PF00408"/>
    </source>
</evidence>
<keyword evidence="15" id="KW-1185">Reference proteome</keyword>
<dbReference type="InterPro" id="IPR016055">
    <property type="entry name" value="A-D-PHexomutase_a/b/a-I/II/III"/>
</dbReference>
<dbReference type="InterPro" id="IPR005846">
    <property type="entry name" value="A-D-PHexomutase_a/b/a-III"/>
</dbReference>
<dbReference type="PRINTS" id="PR00509">
    <property type="entry name" value="PGMPMM"/>
</dbReference>
<comment type="caution">
    <text evidence="14">The sequence shown here is derived from an EMBL/GenBank/DDBJ whole genome shotgun (WGS) entry which is preliminary data.</text>
</comment>
<dbReference type="CDD" id="cd05802">
    <property type="entry name" value="GlmM"/>
    <property type="match status" value="1"/>
</dbReference>
<dbReference type="Gene3D" id="3.40.120.10">
    <property type="entry name" value="Alpha-D-Glucose-1,6-Bisphosphate, subunit A, domain 3"/>
    <property type="match status" value="3"/>
</dbReference>
<feature type="active site" description="Phosphoserine intermediate" evidence="6">
    <location>
        <position position="105"/>
    </location>
</feature>
<dbReference type="PANTHER" id="PTHR42946">
    <property type="entry name" value="PHOSPHOHEXOSE MUTASE"/>
    <property type="match status" value="1"/>
</dbReference>
<evidence type="ECO:0000259" key="11">
    <source>
        <dbReference type="Pfam" id="PF02878"/>
    </source>
</evidence>
<dbReference type="InterPro" id="IPR005845">
    <property type="entry name" value="A-D-PHexomutase_a/b/a-II"/>
</dbReference>
<feature type="domain" description="Alpha-D-phosphohexomutase C-terminal" evidence="10">
    <location>
        <begin position="384"/>
        <end position="432"/>
    </location>
</feature>
<dbReference type="Pfam" id="PF00408">
    <property type="entry name" value="PGM_PMM_IV"/>
    <property type="match status" value="1"/>
</dbReference>
<name>A0ABU7LPS3_9PROT</name>
<keyword evidence="2 6" id="KW-0597">Phosphoprotein</keyword>
<feature type="domain" description="Alpha-D-phosphohexomutase alpha/beta/alpha" evidence="12">
    <location>
        <begin position="162"/>
        <end position="259"/>
    </location>
</feature>
<dbReference type="HAMAP" id="MF_01554_B">
    <property type="entry name" value="GlmM_B"/>
    <property type="match status" value="1"/>
</dbReference>
<feature type="domain" description="Alpha-D-phosphohexomutase alpha/beta/alpha" evidence="11">
    <location>
        <begin position="6"/>
        <end position="141"/>
    </location>
</feature>
<dbReference type="EMBL" id="JAZDRP010000003">
    <property type="protein sequence ID" value="MEE2525883.1"/>
    <property type="molecule type" value="Genomic_DNA"/>
</dbReference>
<comment type="function">
    <text evidence="6 8">Catalyzes the conversion of glucosamine-6-phosphate to glucosamine-1-phosphate.</text>
</comment>
<dbReference type="RefSeq" id="WP_330198542.1">
    <property type="nucleotide sequence ID" value="NZ_JAZDRP010000003.1"/>
</dbReference>
<evidence type="ECO:0000256" key="2">
    <source>
        <dbReference type="ARBA" id="ARBA00022553"/>
    </source>
</evidence>
<evidence type="ECO:0000256" key="9">
    <source>
        <dbReference type="SAM" id="MobiDB-lite"/>
    </source>
</evidence>
<dbReference type="PANTHER" id="PTHR42946:SF1">
    <property type="entry name" value="PHOSPHOGLUCOMUTASE (ALPHA-D-GLUCOSE-1,6-BISPHOSPHATE-DEPENDENT)"/>
    <property type="match status" value="1"/>
</dbReference>
<comment type="similarity">
    <text evidence="1 6 7">Belongs to the phosphohexose mutase family.</text>
</comment>
<dbReference type="PROSITE" id="PS00710">
    <property type="entry name" value="PGM_PMM"/>
    <property type="match status" value="1"/>
</dbReference>
<proteinExistence type="inferred from homology"/>
<dbReference type="InterPro" id="IPR006352">
    <property type="entry name" value="GlmM_bact"/>
</dbReference>
<reference evidence="14 15" key="1">
    <citation type="submission" date="2024-01" db="EMBL/GenBank/DDBJ databases">
        <title>Hyphobacterium bacterium isolated from marine sediment.</title>
        <authorList>
            <person name="Zhao S."/>
        </authorList>
    </citation>
    <scope>NUCLEOTIDE SEQUENCE [LARGE SCALE GENOMIC DNA]</scope>
    <source>
        <strain evidence="15">HN65</strain>
    </source>
</reference>
<evidence type="ECO:0000259" key="12">
    <source>
        <dbReference type="Pfam" id="PF02879"/>
    </source>
</evidence>
<dbReference type="GO" id="GO:0008966">
    <property type="term" value="F:phosphoglucosamine mutase activity"/>
    <property type="evidence" value="ECO:0007669"/>
    <property type="project" value="UniProtKB-EC"/>
</dbReference>
<evidence type="ECO:0000256" key="1">
    <source>
        <dbReference type="ARBA" id="ARBA00010231"/>
    </source>
</evidence>